<keyword evidence="4 6" id="KW-0067">ATP-binding</keyword>
<evidence type="ECO:0000313" key="7">
    <source>
        <dbReference type="Proteomes" id="UP001582793"/>
    </source>
</evidence>
<evidence type="ECO:0000313" key="6">
    <source>
        <dbReference type="EMBL" id="MFB6394122.1"/>
    </source>
</evidence>
<evidence type="ECO:0000256" key="1">
    <source>
        <dbReference type="ARBA" id="ARBA00005417"/>
    </source>
</evidence>
<dbReference type="SUPFAM" id="SSF52540">
    <property type="entry name" value="P-loop containing nucleoside triphosphate hydrolases"/>
    <property type="match status" value="1"/>
</dbReference>
<name>A0ABV5CQ44_9ACTN</name>
<keyword evidence="2" id="KW-0813">Transport</keyword>
<dbReference type="InterPro" id="IPR003593">
    <property type="entry name" value="AAA+_ATPase"/>
</dbReference>
<gene>
    <name evidence="6" type="ORF">AAFH96_13535</name>
</gene>
<evidence type="ECO:0000256" key="4">
    <source>
        <dbReference type="ARBA" id="ARBA00022840"/>
    </source>
</evidence>
<evidence type="ECO:0000256" key="3">
    <source>
        <dbReference type="ARBA" id="ARBA00022741"/>
    </source>
</evidence>
<feature type="domain" description="ABC transporter" evidence="5">
    <location>
        <begin position="2"/>
        <end position="221"/>
    </location>
</feature>
<reference evidence="6 7" key="1">
    <citation type="submission" date="2024-04" db="EMBL/GenBank/DDBJ databases">
        <title>Polymorphospora sp. isolated from Baiyangdian Lake in Xiong'an New Area.</title>
        <authorList>
            <person name="Zhang X."/>
            <person name="Liu J."/>
        </authorList>
    </citation>
    <scope>NUCLEOTIDE SEQUENCE [LARGE SCALE GENOMIC DNA]</scope>
    <source>
        <strain evidence="6 7">2-325</strain>
    </source>
</reference>
<keyword evidence="3" id="KW-0547">Nucleotide-binding</keyword>
<evidence type="ECO:0000256" key="2">
    <source>
        <dbReference type="ARBA" id="ARBA00022448"/>
    </source>
</evidence>
<dbReference type="SMART" id="SM00382">
    <property type="entry name" value="AAA"/>
    <property type="match status" value="1"/>
</dbReference>
<dbReference type="Gene3D" id="3.40.50.300">
    <property type="entry name" value="P-loop containing nucleotide triphosphate hydrolases"/>
    <property type="match status" value="1"/>
</dbReference>
<dbReference type="InterPro" id="IPR050319">
    <property type="entry name" value="ABC_transp_ATP-bind"/>
</dbReference>
<dbReference type="InterPro" id="IPR027417">
    <property type="entry name" value="P-loop_NTPase"/>
</dbReference>
<comment type="similarity">
    <text evidence="1">Belongs to the ABC transporter superfamily.</text>
</comment>
<dbReference type="PANTHER" id="PTHR43776:SF7">
    <property type="entry name" value="D,D-DIPEPTIDE TRANSPORT ATP-BINDING PROTEIN DDPF-RELATED"/>
    <property type="match status" value="1"/>
</dbReference>
<dbReference type="GO" id="GO:0005524">
    <property type="term" value="F:ATP binding"/>
    <property type="evidence" value="ECO:0007669"/>
    <property type="project" value="UniProtKB-KW"/>
</dbReference>
<organism evidence="6 7">
    <name type="scientific">Polymorphospora lycopeni</name>
    <dbReference type="NCBI Taxonomy" id="3140240"/>
    <lineage>
        <taxon>Bacteria</taxon>
        <taxon>Bacillati</taxon>
        <taxon>Actinomycetota</taxon>
        <taxon>Actinomycetes</taxon>
        <taxon>Micromonosporales</taxon>
        <taxon>Micromonosporaceae</taxon>
        <taxon>Polymorphospora</taxon>
    </lineage>
</organism>
<dbReference type="RefSeq" id="WP_364218939.1">
    <property type="nucleotide sequence ID" value="NZ_JBCGDC010000031.1"/>
</dbReference>
<protein>
    <submittedName>
        <fullName evidence="6">ATP-binding cassette domain-containing protein</fullName>
    </submittedName>
</protein>
<comment type="caution">
    <text evidence="6">The sequence shown here is derived from an EMBL/GenBank/DDBJ whole genome shotgun (WGS) entry which is preliminary data.</text>
</comment>
<dbReference type="PANTHER" id="PTHR43776">
    <property type="entry name" value="TRANSPORT ATP-BINDING PROTEIN"/>
    <property type="match status" value="1"/>
</dbReference>
<accession>A0ABV5CQ44</accession>
<keyword evidence="7" id="KW-1185">Reference proteome</keyword>
<sequence>MLTALGVTAGWVPGRPVLRDVELTVREGEVLGLQGPSGCGKSTLARVLALLHRPDAGTVCIDGTTVPGFRHAAPRALRTRIGVLFQQPRLSVDPRLTLRQVIAEPLLANGLRGQVRDRLPGLVETVGLTAELLTRRAHAVSDGQLQRACLARALALRPRYLICDEMTTMLDASSTATLVHAVQEYRRRERAGVLAISHDDTLLGHWADRIEQLPGPAAASAQGP</sequence>
<proteinExistence type="inferred from homology"/>
<dbReference type="Proteomes" id="UP001582793">
    <property type="component" value="Unassembled WGS sequence"/>
</dbReference>
<dbReference type="PROSITE" id="PS50893">
    <property type="entry name" value="ABC_TRANSPORTER_2"/>
    <property type="match status" value="1"/>
</dbReference>
<evidence type="ECO:0000259" key="5">
    <source>
        <dbReference type="PROSITE" id="PS50893"/>
    </source>
</evidence>
<dbReference type="InterPro" id="IPR003439">
    <property type="entry name" value="ABC_transporter-like_ATP-bd"/>
</dbReference>
<dbReference type="EMBL" id="JBCGDC010000031">
    <property type="protein sequence ID" value="MFB6394122.1"/>
    <property type="molecule type" value="Genomic_DNA"/>
</dbReference>
<dbReference type="Pfam" id="PF00005">
    <property type="entry name" value="ABC_tran"/>
    <property type="match status" value="1"/>
</dbReference>